<keyword evidence="2" id="KW-0964">Secreted</keyword>
<dbReference type="GO" id="GO:0005576">
    <property type="term" value="C:extracellular region"/>
    <property type="evidence" value="ECO:0007669"/>
    <property type="project" value="UniProtKB-SubCell"/>
</dbReference>
<protein>
    <recommendedName>
        <fullName evidence="4">Single domain-containing protein</fullName>
    </recommendedName>
</protein>
<dbReference type="OrthoDB" id="6761907at2759"/>
<keyword evidence="6" id="KW-1185">Reference proteome</keyword>
<feature type="domain" description="Single" evidence="4">
    <location>
        <begin position="43"/>
        <end position="103"/>
    </location>
</feature>
<dbReference type="InterPro" id="IPR029277">
    <property type="entry name" value="SVWC_dom"/>
</dbReference>
<keyword evidence="3" id="KW-0732">Signal</keyword>
<dbReference type="EMBL" id="OU895878">
    <property type="protein sequence ID" value="CAG9805244.1"/>
    <property type="molecule type" value="Genomic_DNA"/>
</dbReference>
<name>A0A9N9RWR0_9DIPT</name>
<evidence type="ECO:0000256" key="1">
    <source>
        <dbReference type="ARBA" id="ARBA00004613"/>
    </source>
</evidence>
<sequence length="110" mass="12384">MNFYLFLTIFFASILFCCCPPPPPVIKNTRAEGCFDGRCGSHCSYDGAKLFPSDNLNQIGKCRMLSCNKKFEVTVKGCFLNISGRHTVADADINRPYPECCGRIIQTMKW</sequence>
<dbReference type="AlphaFoldDB" id="A0A9N9RWR0"/>
<evidence type="ECO:0000313" key="6">
    <source>
        <dbReference type="Proteomes" id="UP001153620"/>
    </source>
</evidence>
<gene>
    <name evidence="5" type="ORF">CHIRRI_LOCUS8119</name>
</gene>
<organism evidence="5 6">
    <name type="scientific">Chironomus riparius</name>
    <dbReference type="NCBI Taxonomy" id="315576"/>
    <lineage>
        <taxon>Eukaryota</taxon>
        <taxon>Metazoa</taxon>
        <taxon>Ecdysozoa</taxon>
        <taxon>Arthropoda</taxon>
        <taxon>Hexapoda</taxon>
        <taxon>Insecta</taxon>
        <taxon>Pterygota</taxon>
        <taxon>Neoptera</taxon>
        <taxon>Endopterygota</taxon>
        <taxon>Diptera</taxon>
        <taxon>Nematocera</taxon>
        <taxon>Chironomoidea</taxon>
        <taxon>Chironomidae</taxon>
        <taxon>Chironominae</taxon>
        <taxon>Chironomus</taxon>
    </lineage>
</organism>
<dbReference type="Pfam" id="PF15430">
    <property type="entry name" value="SVWC"/>
    <property type="match status" value="1"/>
</dbReference>
<feature type="signal peptide" evidence="3">
    <location>
        <begin position="1"/>
        <end position="19"/>
    </location>
</feature>
<feature type="chain" id="PRO_5040400515" description="Single domain-containing protein" evidence="3">
    <location>
        <begin position="20"/>
        <end position="110"/>
    </location>
</feature>
<evidence type="ECO:0000259" key="4">
    <source>
        <dbReference type="Pfam" id="PF15430"/>
    </source>
</evidence>
<evidence type="ECO:0000313" key="5">
    <source>
        <dbReference type="EMBL" id="CAG9805244.1"/>
    </source>
</evidence>
<evidence type="ECO:0000256" key="2">
    <source>
        <dbReference type="ARBA" id="ARBA00022525"/>
    </source>
</evidence>
<evidence type="ECO:0000256" key="3">
    <source>
        <dbReference type="SAM" id="SignalP"/>
    </source>
</evidence>
<proteinExistence type="predicted"/>
<accession>A0A9N9RWR0</accession>
<reference evidence="5" key="2">
    <citation type="submission" date="2022-10" db="EMBL/GenBank/DDBJ databases">
        <authorList>
            <consortium name="ENA_rothamsted_submissions"/>
            <consortium name="culmorum"/>
            <person name="King R."/>
        </authorList>
    </citation>
    <scope>NUCLEOTIDE SEQUENCE</scope>
</reference>
<comment type="subcellular location">
    <subcellularLocation>
        <location evidence="1">Secreted</location>
    </subcellularLocation>
</comment>
<dbReference type="Proteomes" id="UP001153620">
    <property type="component" value="Chromosome 2"/>
</dbReference>
<reference evidence="5" key="1">
    <citation type="submission" date="2022-01" db="EMBL/GenBank/DDBJ databases">
        <authorList>
            <person name="King R."/>
        </authorList>
    </citation>
    <scope>NUCLEOTIDE SEQUENCE</scope>
</reference>